<dbReference type="GO" id="GO:0006412">
    <property type="term" value="P:translation"/>
    <property type="evidence" value="ECO:0007669"/>
    <property type="project" value="UniProtKB-UniRule"/>
</dbReference>
<evidence type="ECO:0000256" key="6">
    <source>
        <dbReference type="ARBA" id="ARBA00035197"/>
    </source>
</evidence>
<evidence type="ECO:0000313" key="9">
    <source>
        <dbReference type="Proteomes" id="UP000178851"/>
    </source>
</evidence>
<dbReference type="InterPro" id="IPR057268">
    <property type="entry name" value="Ribosomal_L18"/>
</dbReference>
<dbReference type="FunFam" id="3.30.420.100:FF:000001">
    <property type="entry name" value="50S ribosomal protein L18"/>
    <property type="match status" value="1"/>
</dbReference>
<name>A0A1F7YA82_9BACT</name>
<sequence length="115" mass="13251">MMLSEKRLRRKKRIKAKVVGRSERPRLSVFRSTRFIYAQVINDEKGITLVSYSDKNLETKSKLNKTDKARLVGEKIGELCLKVKINFVTFDRSGYKYHGRVKALAEGARKGGLKF</sequence>
<dbReference type="GO" id="GO:0005737">
    <property type="term" value="C:cytoplasm"/>
    <property type="evidence" value="ECO:0007669"/>
    <property type="project" value="UniProtKB-ARBA"/>
</dbReference>
<dbReference type="HAMAP" id="MF_01337_B">
    <property type="entry name" value="Ribosomal_uL18_B"/>
    <property type="match status" value="1"/>
</dbReference>
<accession>A0A1F7YA82</accession>
<evidence type="ECO:0000256" key="7">
    <source>
        <dbReference type="HAMAP-Rule" id="MF_01337"/>
    </source>
</evidence>
<comment type="caution">
    <text evidence="8">The sequence shown here is derived from an EMBL/GenBank/DDBJ whole genome shotgun (WGS) entry which is preliminary data.</text>
</comment>
<keyword evidence="3 7" id="KW-0694">RNA-binding</keyword>
<dbReference type="CDD" id="cd00432">
    <property type="entry name" value="Ribosomal_L18_L5e"/>
    <property type="match status" value="1"/>
</dbReference>
<dbReference type="Gene3D" id="3.30.420.100">
    <property type="match status" value="1"/>
</dbReference>
<evidence type="ECO:0000256" key="5">
    <source>
        <dbReference type="ARBA" id="ARBA00023274"/>
    </source>
</evidence>
<dbReference type="InterPro" id="IPR005484">
    <property type="entry name" value="Ribosomal_uL18_bac/plant/anim"/>
</dbReference>
<dbReference type="AlphaFoldDB" id="A0A1F7YA82"/>
<dbReference type="GO" id="GO:0008097">
    <property type="term" value="F:5S rRNA binding"/>
    <property type="evidence" value="ECO:0007669"/>
    <property type="project" value="TreeGrafter"/>
</dbReference>
<dbReference type="EMBL" id="MGGI01000033">
    <property type="protein sequence ID" value="OGM24192.1"/>
    <property type="molecule type" value="Genomic_DNA"/>
</dbReference>
<keyword evidence="2 7" id="KW-0699">rRNA-binding</keyword>
<reference evidence="8 9" key="1">
    <citation type="journal article" date="2016" name="Nat. Commun.">
        <title>Thousands of microbial genomes shed light on interconnected biogeochemical processes in an aquifer system.</title>
        <authorList>
            <person name="Anantharaman K."/>
            <person name="Brown C.T."/>
            <person name="Hug L.A."/>
            <person name="Sharon I."/>
            <person name="Castelle C.J."/>
            <person name="Probst A.J."/>
            <person name="Thomas B.C."/>
            <person name="Singh A."/>
            <person name="Wilkins M.J."/>
            <person name="Karaoz U."/>
            <person name="Brodie E.L."/>
            <person name="Williams K.H."/>
            <person name="Hubbard S.S."/>
            <person name="Banfield J.F."/>
        </authorList>
    </citation>
    <scope>NUCLEOTIDE SEQUENCE [LARGE SCALE GENOMIC DNA]</scope>
</reference>
<dbReference type="PANTHER" id="PTHR12899:SF3">
    <property type="entry name" value="LARGE RIBOSOMAL SUBUNIT PROTEIN UL18M"/>
    <property type="match status" value="1"/>
</dbReference>
<dbReference type="GO" id="GO:0003735">
    <property type="term" value="F:structural constituent of ribosome"/>
    <property type="evidence" value="ECO:0007669"/>
    <property type="project" value="InterPro"/>
</dbReference>
<dbReference type="GO" id="GO:0005840">
    <property type="term" value="C:ribosome"/>
    <property type="evidence" value="ECO:0007669"/>
    <property type="project" value="UniProtKB-KW"/>
</dbReference>
<proteinExistence type="inferred from homology"/>
<dbReference type="Pfam" id="PF00861">
    <property type="entry name" value="Ribosomal_L18p"/>
    <property type="match status" value="1"/>
</dbReference>
<organism evidence="8 9">
    <name type="scientific">Candidatus Woesebacteria bacterium RIFCSPHIGHO2_01_FULL_39_28</name>
    <dbReference type="NCBI Taxonomy" id="1802496"/>
    <lineage>
        <taxon>Bacteria</taxon>
        <taxon>Candidatus Woeseibacteriota</taxon>
    </lineage>
</organism>
<comment type="similarity">
    <text evidence="1 7">Belongs to the universal ribosomal protein uL18 family.</text>
</comment>
<dbReference type="SUPFAM" id="SSF53137">
    <property type="entry name" value="Translational machinery components"/>
    <property type="match status" value="1"/>
</dbReference>
<keyword evidence="5 7" id="KW-0687">Ribonucleoprotein</keyword>
<gene>
    <name evidence="7" type="primary">rplR</name>
    <name evidence="8" type="ORF">A2627_04855</name>
</gene>
<evidence type="ECO:0000256" key="3">
    <source>
        <dbReference type="ARBA" id="ARBA00022884"/>
    </source>
</evidence>
<comment type="subunit">
    <text evidence="7">Part of the 50S ribosomal subunit; part of the 5S rRNA/L5/L18/L25 subcomplex. Contacts the 5S and 23S rRNAs.</text>
</comment>
<protein>
    <recommendedName>
        <fullName evidence="6 7">Large ribosomal subunit protein uL18</fullName>
    </recommendedName>
</protein>
<keyword evidence="4 7" id="KW-0689">Ribosomal protein</keyword>
<evidence type="ECO:0000256" key="2">
    <source>
        <dbReference type="ARBA" id="ARBA00022730"/>
    </source>
</evidence>
<comment type="function">
    <text evidence="7">This is one of the proteins that bind and probably mediate the attachment of the 5S RNA into the large ribosomal subunit, where it forms part of the central protuberance.</text>
</comment>
<evidence type="ECO:0000313" key="8">
    <source>
        <dbReference type="EMBL" id="OGM24192.1"/>
    </source>
</evidence>
<evidence type="ECO:0000256" key="1">
    <source>
        <dbReference type="ARBA" id="ARBA00007116"/>
    </source>
</evidence>
<dbReference type="NCBIfam" id="TIGR00060">
    <property type="entry name" value="L18_bact"/>
    <property type="match status" value="1"/>
</dbReference>
<dbReference type="GO" id="GO:1990904">
    <property type="term" value="C:ribonucleoprotein complex"/>
    <property type="evidence" value="ECO:0007669"/>
    <property type="project" value="UniProtKB-KW"/>
</dbReference>
<dbReference type="InterPro" id="IPR004389">
    <property type="entry name" value="Ribosomal_uL18_bac-type"/>
</dbReference>
<dbReference type="Proteomes" id="UP000178851">
    <property type="component" value="Unassembled WGS sequence"/>
</dbReference>
<dbReference type="PANTHER" id="PTHR12899">
    <property type="entry name" value="39S RIBOSOMAL PROTEIN L18, MITOCHONDRIAL"/>
    <property type="match status" value="1"/>
</dbReference>
<evidence type="ECO:0000256" key="4">
    <source>
        <dbReference type="ARBA" id="ARBA00022980"/>
    </source>
</evidence>